<dbReference type="HOGENOM" id="CLU_058411_0_0_0"/>
<reference evidence="2 3" key="1">
    <citation type="submission" date="2013-08" db="EMBL/GenBank/DDBJ databases">
        <authorList>
            <person name="Weinstock G."/>
            <person name="Sodergren E."/>
            <person name="Wylie T."/>
            <person name="Fulton L."/>
            <person name="Fulton R."/>
            <person name="Fronick C."/>
            <person name="O'Laughlin M."/>
            <person name="Godfrey J."/>
            <person name="Miner T."/>
            <person name="Herter B."/>
            <person name="Appelbaum E."/>
            <person name="Cordes M."/>
            <person name="Lek S."/>
            <person name="Wollam A."/>
            <person name="Pepin K.H."/>
            <person name="Palsikar V.B."/>
            <person name="Mitreva M."/>
            <person name="Wilson R.K."/>
        </authorList>
    </citation>
    <scope>NUCLEOTIDE SEQUENCE [LARGE SCALE GENOMIC DNA]</scope>
    <source>
        <strain evidence="2 3">ATCC BAA-474</strain>
    </source>
</reference>
<dbReference type="Proteomes" id="UP000017081">
    <property type="component" value="Unassembled WGS sequence"/>
</dbReference>
<protein>
    <recommendedName>
        <fullName evidence="1">Phosphatidylglycerol lysyltransferase C-terminal domain-containing protein</fullName>
    </recommendedName>
</protein>
<evidence type="ECO:0000259" key="1">
    <source>
        <dbReference type="Pfam" id="PF09924"/>
    </source>
</evidence>
<dbReference type="RefSeq" id="WP_023049608.1">
    <property type="nucleotide sequence ID" value="NZ_CP173065.2"/>
</dbReference>
<organism evidence="2 3">
    <name type="scientific">Cetobacterium somerae ATCC BAA-474</name>
    <dbReference type="NCBI Taxonomy" id="1319815"/>
    <lineage>
        <taxon>Bacteria</taxon>
        <taxon>Fusobacteriati</taxon>
        <taxon>Fusobacteriota</taxon>
        <taxon>Fusobacteriia</taxon>
        <taxon>Fusobacteriales</taxon>
        <taxon>Fusobacteriaceae</taxon>
        <taxon>Cetobacterium</taxon>
    </lineage>
</organism>
<accession>U7VFZ9</accession>
<dbReference type="PIRSF" id="PIRSF018688">
    <property type="entry name" value="UCP018688"/>
    <property type="match status" value="1"/>
</dbReference>
<gene>
    <name evidence="2" type="ORF">HMPREF0202_00058</name>
</gene>
<dbReference type="PANTHER" id="PTHR41373">
    <property type="entry name" value="DUF2156 DOMAIN-CONTAINING PROTEIN"/>
    <property type="match status" value="1"/>
</dbReference>
<dbReference type="STRING" id="1319815.HMPREF0202_00058"/>
<proteinExistence type="predicted"/>
<dbReference type="InterPro" id="IPR024320">
    <property type="entry name" value="LPG_synthase_C"/>
</dbReference>
<dbReference type="Gene3D" id="3.40.630.30">
    <property type="match status" value="1"/>
</dbReference>
<dbReference type="EMBL" id="AXZF01000002">
    <property type="protein sequence ID" value="ERT70064.1"/>
    <property type="molecule type" value="Genomic_DNA"/>
</dbReference>
<dbReference type="InterPro" id="IPR016732">
    <property type="entry name" value="UCP018688"/>
</dbReference>
<evidence type="ECO:0000313" key="3">
    <source>
        <dbReference type="Proteomes" id="UP000017081"/>
    </source>
</evidence>
<sequence>MDWKKLTIDSREELQKFLKNKFETSDMNFTNLFLWSFSENIQYAVENEILYIKGFYEGNEYYFSPVSKDDNKDKIITAVKKIKEKNGKIVFIPESYKEFLKEDFIVTEERDSFDYIYLQEDLAELKGRKFSSKKNKINKFKKTYNFTYEKISRENIEDIRIFQREWTENRKEDTIIISETMGIEELLNNYEILELRGGVIKVDGKIVAYAIGEKLTENMGVIHIEKGIFDYQGSYQMINMYVAKEEFSDVKLMNREDDFGSLGLREAKLSYQPIEFIKKYSI</sequence>
<comment type="caution">
    <text evidence="2">The sequence shown here is derived from an EMBL/GenBank/DDBJ whole genome shotgun (WGS) entry which is preliminary data.</text>
</comment>
<dbReference type="PANTHER" id="PTHR41373:SF1">
    <property type="entry name" value="PHOSPHATIDYLGLYCEROL LYSYLTRANSFERASE C-TERMINAL DOMAIN-CONTAINING PROTEIN"/>
    <property type="match status" value="1"/>
</dbReference>
<dbReference type="SUPFAM" id="SSF55729">
    <property type="entry name" value="Acyl-CoA N-acyltransferases (Nat)"/>
    <property type="match status" value="2"/>
</dbReference>
<feature type="domain" description="Phosphatidylglycerol lysyltransferase C-terminal" evidence="1">
    <location>
        <begin position="23"/>
        <end position="281"/>
    </location>
</feature>
<dbReference type="eggNOG" id="COG4866">
    <property type="taxonomic scope" value="Bacteria"/>
</dbReference>
<dbReference type="AlphaFoldDB" id="U7VFZ9"/>
<dbReference type="InterPro" id="IPR016181">
    <property type="entry name" value="Acyl_CoA_acyltransferase"/>
</dbReference>
<dbReference type="Pfam" id="PF09924">
    <property type="entry name" value="LPG_synthase_C"/>
    <property type="match status" value="1"/>
</dbReference>
<keyword evidence="3" id="KW-1185">Reference proteome</keyword>
<evidence type="ECO:0000313" key="2">
    <source>
        <dbReference type="EMBL" id="ERT70064.1"/>
    </source>
</evidence>
<name>U7VFZ9_9FUSO</name>
<dbReference type="PATRIC" id="fig|1319815.3.peg.57"/>